<dbReference type="AlphaFoldDB" id="A0A2V2FZG2"/>
<comment type="function">
    <text evidence="9">The phosphoenolpyruvate-dependent sugar phosphotransferase system (sugar PTS), a major carbohydrate active transport system, catalyzes the phosphorylation of incoming sugar substrates concomitantly with their translocation across the cell membrane. The enzyme II UlaABC PTS system is involved in ascorbate transport.</text>
</comment>
<dbReference type="InterPro" id="IPR011608">
    <property type="entry name" value="PRD"/>
</dbReference>
<dbReference type="InterPro" id="IPR051351">
    <property type="entry name" value="Ascorbate-PTS_EIIA_comp"/>
</dbReference>
<dbReference type="PROSITE" id="PS51099">
    <property type="entry name" value="PTS_EIIB_TYPE_2"/>
    <property type="match status" value="1"/>
</dbReference>
<organism evidence="15 16">
    <name type="scientific">Dielma fastidiosa</name>
    <dbReference type="NCBI Taxonomy" id="1034346"/>
    <lineage>
        <taxon>Bacteria</taxon>
        <taxon>Bacillati</taxon>
        <taxon>Bacillota</taxon>
        <taxon>Erysipelotrichia</taxon>
        <taxon>Erysipelotrichales</taxon>
        <taxon>Erysipelotrichaceae</taxon>
        <taxon>Dielma</taxon>
    </lineage>
</organism>
<proteinExistence type="predicted"/>
<dbReference type="Proteomes" id="UP000247612">
    <property type="component" value="Unassembled WGS sequence"/>
</dbReference>
<evidence type="ECO:0000313" key="15">
    <source>
        <dbReference type="EMBL" id="PXX75130.1"/>
    </source>
</evidence>
<keyword evidence="6" id="KW-0598">Phosphotransferase system</keyword>
<evidence type="ECO:0000256" key="7">
    <source>
        <dbReference type="ARBA" id="ARBA00022777"/>
    </source>
</evidence>
<dbReference type="InterPro" id="IPR013011">
    <property type="entry name" value="PTS_EIIB_2"/>
</dbReference>
<evidence type="ECO:0000256" key="5">
    <source>
        <dbReference type="ARBA" id="ARBA00022679"/>
    </source>
</evidence>
<feature type="domain" description="PRD" evidence="14">
    <location>
        <begin position="295"/>
        <end position="402"/>
    </location>
</feature>
<dbReference type="RefSeq" id="WP_022938496.1">
    <property type="nucleotide sequence ID" value="NZ_CABKRQ010000005.1"/>
</dbReference>
<evidence type="ECO:0000256" key="11">
    <source>
        <dbReference type="ARBA" id="ARBA00042072"/>
    </source>
</evidence>
<dbReference type="Gene3D" id="1.10.1790.10">
    <property type="entry name" value="PRD domain"/>
    <property type="match status" value="1"/>
</dbReference>
<evidence type="ECO:0000259" key="12">
    <source>
        <dbReference type="PROSITE" id="PS51094"/>
    </source>
</evidence>
<dbReference type="GO" id="GO:0008982">
    <property type="term" value="F:protein-N(PI)-phosphohistidine-sugar phosphotransferase activity"/>
    <property type="evidence" value="ECO:0007669"/>
    <property type="project" value="InterPro"/>
</dbReference>
<keyword evidence="16" id="KW-1185">Reference proteome</keyword>
<dbReference type="EMBL" id="QJKH01000020">
    <property type="protein sequence ID" value="PXX75130.1"/>
    <property type="molecule type" value="Genomic_DNA"/>
</dbReference>
<keyword evidence="7" id="KW-0418">Kinase</keyword>
<dbReference type="PROSITE" id="PS51094">
    <property type="entry name" value="PTS_EIIA_TYPE_2"/>
    <property type="match status" value="1"/>
</dbReference>
<evidence type="ECO:0000256" key="4">
    <source>
        <dbReference type="ARBA" id="ARBA00022553"/>
    </source>
</evidence>
<name>A0A2V2FZG2_9FIRM</name>
<evidence type="ECO:0000256" key="3">
    <source>
        <dbReference type="ARBA" id="ARBA00022490"/>
    </source>
</evidence>
<dbReference type="Gene3D" id="3.40.930.10">
    <property type="entry name" value="Mannitol-specific EII, Chain A"/>
    <property type="match status" value="1"/>
</dbReference>
<dbReference type="InterPro" id="IPR016152">
    <property type="entry name" value="PTrfase/Anion_transptr"/>
</dbReference>
<evidence type="ECO:0000256" key="6">
    <source>
        <dbReference type="ARBA" id="ARBA00022683"/>
    </source>
</evidence>
<comment type="subcellular location">
    <subcellularLocation>
        <location evidence="1">Cytoplasm</location>
    </subcellularLocation>
</comment>
<reference evidence="15 16" key="1">
    <citation type="submission" date="2018-05" db="EMBL/GenBank/DDBJ databases">
        <title>Genomic Encyclopedia of Type Strains, Phase IV (KMG-IV): sequencing the most valuable type-strain genomes for metagenomic binning, comparative biology and taxonomic classification.</title>
        <authorList>
            <person name="Goeker M."/>
        </authorList>
    </citation>
    <scope>NUCLEOTIDE SEQUENCE [LARGE SCALE GENOMIC DNA]</scope>
    <source>
        <strain evidence="15 16">JC118</strain>
    </source>
</reference>
<dbReference type="GO" id="GO:0005737">
    <property type="term" value="C:cytoplasm"/>
    <property type="evidence" value="ECO:0007669"/>
    <property type="project" value="UniProtKB-SubCell"/>
</dbReference>
<dbReference type="PANTHER" id="PTHR36203:SF1">
    <property type="entry name" value="ASCORBATE-SPECIFIC PTS SYSTEM EIIA COMPONENT"/>
    <property type="match status" value="1"/>
</dbReference>
<dbReference type="CDD" id="cd05568">
    <property type="entry name" value="PTS_IIB_bgl_like"/>
    <property type="match status" value="1"/>
</dbReference>
<evidence type="ECO:0000259" key="14">
    <source>
        <dbReference type="PROSITE" id="PS51372"/>
    </source>
</evidence>
<keyword evidence="5" id="KW-0808">Transferase</keyword>
<evidence type="ECO:0000256" key="1">
    <source>
        <dbReference type="ARBA" id="ARBA00004496"/>
    </source>
</evidence>
<dbReference type="GO" id="GO:0006355">
    <property type="term" value="P:regulation of DNA-templated transcription"/>
    <property type="evidence" value="ECO:0007669"/>
    <property type="project" value="InterPro"/>
</dbReference>
<evidence type="ECO:0000313" key="16">
    <source>
        <dbReference type="Proteomes" id="UP000247612"/>
    </source>
</evidence>
<dbReference type="PROSITE" id="PS51372">
    <property type="entry name" value="PRD_2"/>
    <property type="match status" value="2"/>
</dbReference>
<dbReference type="InterPro" id="IPR007737">
    <property type="entry name" value="Mga_HTH"/>
</dbReference>
<evidence type="ECO:0000256" key="2">
    <source>
        <dbReference type="ARBA" id="ARBA00022448"/>
    </source>
</evidence>
<dbReference type="InterPro" id="IPR036634">
    <property type="entry name" value="PRD_sf"/>
</dbReference>
<dbReference type="Pfam" id="PF00874">
    <property type="entry name" value="PRD"/>
    <property type="match status" value="1"/>
</dbReference>
<accession>A0A2V2FZG2</accession>
<dbReference type="InterPro" id="IPR036095">
    <property type="entry name" value="PTS_EIIB-like_sf"/>
</dbReference>
<dbReference type="InterPro" id="IPR002178">
    <property type="entry name" value="PTS_EIIA_type-2_dom"/>
</dbReference>
<keyword evidence="4" id="KW-0597">Phosphoprotein</keyword>
<evidence type="ECO:0000256" key="9">
    <source>
        <dbReference type="ARBA" id="ARBA00037387"/>
    </source>
</evidence>
<keyword evidence="8" id="KW-0010">Activator</keyword>
<dbReference type="GO" id="GO:0016301">
    <property type="term" value="F:kinase activity"/>
    <property type="evidence" value="ECO:0007669"/>
    <property type="project" value="UniProtKB-KW"/>
</dbReference>
<dbReference type="Gene3D" id="3.40.50.2300">
    <property type="match status" value="1"/>
</dbReference>
<dbReference type="SUPFAM" id="SSF63520">
    <property type="entry name" value="PTS-regulatory domain, PRD"/>
    <property type="match status" value="1"/>
</dbReference>
<dbReference type="SUPFAM" id="SSF52794">
    <property type="entry name" value="PTS system IIB component-like"/>
    <property type="match status" value="1"/>
</dbReference>
<evidence type="ECO:0000256" key="10">
    <source>
        <dbReference type="ARBA" id="ARBA00041175"/>
    </source>
</evidence>
<comment type="caution">
    <text evidence="15">The sequence shown here is derived from an EMBL/GenBank/DDBJ whole genome shotgun (WGS) entry which is preliminary data.</text>
</comment>
<dbReference type="STRING" id="1034346.GCA_000313565_02193"/>
<dbReference type="Pfam" id="PF05043">
    <property type="entry name" value="Mga"/>
    <property type="match status" value="1"/>
</dbReference>
<gene>
    <name evidence="15" type="ORF">DES51_12033</name>
</gene>
<feature type="domain" description="PTS EIIA type-2" evidence="12">
    <location>
        <begin position="550"/>
        <end position="691"/>
    </location>
</feature>
<keyword evidence="2" id="KW-0813">Transport</keyword>
<dbReference type="Pfam" id="PF00359">
    <property type="entry name" value="PTS_EIIA_2"/>
    <property type="match status" value="1"/>
</dbReference>
<feature type="domain" description="PRD" evidence="14">
    <location>
        <begin position="191"/>
        <end position="291"/>
    </location>
</feature>
<feature type="domain" description="PTS EIIB type-2" evidence="13">
    <location>
        <begin position="409"/>
        <end position="496"/>
    </location>
</feature>
<dbReference type="PANTHER" id="PTHR36203">
    <property type="entry name" value="ASCORBATE-SPECIFIC PTS SYSTEM EIIA COMPONENT"/>
    <property type="match status" value="1"/>
</dbReference>
<evidence type="ECO:0000259" key="13">
    <source>
        <dbReference type="PROSITE" id="PS51099"/>
    </source>
</evidence>
<dbReference type="GO" id="GO:0009401">
    <property type="term" value="P:phosphoenolpyruvate-dependent sugar phosphotransferase system"/>
    <property type="evidence" value="ECO:0007669"/>
    <property type="project" value="UniProtKB-KW"/>
</dbReference>
<dbReference type="OrthoDB" id="9776005at2"/>
<protein>
    <recommendedName>
        <fullName evidence="10">Ascorbate-specific PTS system EIIA component</fullName>
    </recommendedName>
    <alternativeName>
        <fullName evidence="11">Ascorbate-specific phosphotransferase enzyme IIA component</fullName>
    </alternativeName>
</protein>
<keyword evidence="3" id="KW-0963">Cytoplasm</keyword>
<evidence type="ECO:0000256" key="8">
    <source>
        <dbReference type="ARBA" id="ARBA00023159"/>
    </source>
</evidence>
<sequence>MRGVIESVNLDERSKNVFDTILNDPMIKGSEIEKKFSLTRKQLSYTLEKINDVLKSEGYPRIERKKTGTFIVPKQLYEQMGDQMISIDASDYVLNEEERIRFIEFILLSRTERLSLYHFISMLKVSKNTILNDMKKAQMDTRNYGIDIQYDRENGYRFIGSELDKRRLLIDLIHPILLMSNGSRWFMELTKVTRYEIETNEFRLSQIEKELDIRFTDEVFKELPYIVSMILLRIKQHKDIGKLPLTYQSFVGTREYQVSEILLKDIPNFSQQEHLYMTLQLLTSNFFYLDMEETDIDQVIYQSVKDVIDNFEILSCIKFKDKEQLAKYLFQHWKPAYYRIKYNFHMDNPMKDIIETKYQYLHDLIKKVIYPFENSLNKPIPDMELGYITILIGGWLRKEGQILSFEKGKRAIVVCSNGVTVSNFLFMDLKNMLPYIHFLNCYSIRDYMNCEEEYDIIFSTTYIKTDKQLFLVEPFINEYERKKFIQKVNNELIGFSVNTIQMDDVLEIVERYAKITDRMKLMRDLKRYLFPDQPSIESMDANAYQPCLAELLPPHHILVANVELEWEKAIRDCAEVLVAEQMIEQRYVETIITSIKTSQPYIMIADGVIVAHAGVDQGVREVCMSMLKMDRRIKINNYLEADVIIVLATPNVQRHLKALAQLNDMLDERFKQFKQAKTKMEILECIKWEEE</sequence>
<dbReference type="SUPFAM" id="SSF55804">
    <property type="entry name" value="Phoshotransferase/anion transport protein"/>
    <property type="match status" value="1"/>
</dbReference>